<evidence type="ECO:0000313" key="12">
    <source>
        <dbReference type="Proteomes" id="UP000008281"/>
    </source>
</evidence>
<dbReference type="InParanoid" id="E3M5Y6"/>
<evidence type="ECO:0000259" key="10">
    <source>
        <dbReference type="PROSITE" id="PS51873"/>
    </source>
</evidence>
<dbReference type="Pfam" id="PF01485">
    <property type="entry name" value="IBR"/>
    <property type="match status" value="1"/>
</dbReference>
<dbReference type="SUPFAM" id="SSF57850">
    <property type="entry name" value="RING/U-box"/>
    <property type="match status" value="2"/>
</dbReference>
<dbReference type="PANTHER" id="PTHR11685">
    <property type="entry name" value="RBR FAMILY RING FINGER AND IBR DOMAIN-CONTAINING"/>
    <property type="match status" value="1"/>
</dbReference>
<evidence type="ECO:0000256" key="4">
    <source>
        <dbReference type="ARBA" id="ARBA00022723"/>
    </source>
</evidence>
<dbReference type="InterPro" id="IPR002867">
    <property type="entry name" value="IBR_dom"/>
</dbReference>
<sequence length="438" mass="52190">MLPTENNNPRESEDEDESFSFVSNEDESFDFISYEDCGDEEEMSENDSFGNHSDPEETFKSVVAEIFKKENYRYSFKVLTLKQLESNLQQLVLDVDDVLELGYEQSLKLLQKYEYDKYVLLEQRYTKEDALRIVEDLRNSFGNLDISTKSSDCQAWINDYVNKSTSLKWCPRDGCPLAVEAEYAEISTVKCLCSFEFCFSCDRAPHDPVPCYLLAHWLENDNHDSLKMIMCESKPCPKCRVRVQNENEKSKRWRRVMCPNVECHSLFCWRCGVLSDEVHYDCQNYERPFDYEREKLEMDFRRYSRYHKLFEEQRINLELEGILRDQIRDSLFQYLQEALNKLLECFKTLMYSYVLEFYLNEKSYTDTLEQTLKYLQDDCVKLLEAFVDLQDDYSEESIKSMQDLCVNAVKKRDSLLMICAEEIKNDNWTFDEHKFIEM</sequence>
<comment type="catalytic activity">
    <reaction evidence="1">
        <text>[E2 ubiquitin-conjugating enzyme]-S-ubiquitinyl-L-cysteine + [acceptor protein]-L-lysine = [E2 ubiquitin-conjugating enzyme]-L-cysteine + [acceptor protein]-N(6)-ubiquitinyl-L-lysine.</text>
        <dbReference type="EC" id="2.3.2.31"/>
    </reaction>
</comment>
<dbReference type="EMBL" id="DS268425">
    <property type="protein sequence ID" value="EFO92148.1"/>
    <property type="molecule type" value="Genomic_DNA"/>
</dbReference>
<evidence type="ECO:0000256" key="7">
    <source>
        <dbReference type="ARBA" id="ARBA00022786"/>
    </source>
</evidence>
<dbReference type="OrthoDB" id="10009520at2759"/>
<dbReference type="AlphaFoldDB" id="E3M5Y6"/>
<protein>
    <recommendedName>
        <fullName evidence="2">RBR-type E3 ubiquitin transferase</fullName>
        <ecNumber evidence="2">2.3.2.31</ecNumber>
    </recommendedName>
</protein>
<keyword evidence="5" id="KW-0677">Repeat</keyword>
<keyword evidence="12" id="KW-1185">Reference proteome</keyword>
<dbReference type="GO" id="GO:0061630">
    <property type="term" value="F:ubiquitin protein ligase activity"/>
    <property type="evidence" value="ECO:0007669"/>
    <property type="project" value="UniProtKB-EC"/>
</dbReference>
<reference evidence="11" key="1">
    <citation type="submission" date="2007-07" db="EMBL/GenBank/DDBJ databases">
        <title>PCAP assembly of the Caenorhabditis remanei genome.</title>
        <authorList>
            <consortium name="The Caenorhabditis remanei Sequencing Consortium"/>
            <person name="Wilson R.K."/>
        </authorList>
    </citation>
    <scope>NUCLEOTIDE SEQUENCE [LARGE SCALE GENOMIC DNA]</scope>
    <source>
        <strain evidence="11">PB4641</strain>
    </source>
</reference>
<dbReference type="InterPro" id="IPR031127">
    <property type="entry name" value="E3_UB_ligase_RBR"/>
</dbReference>
<dbReference type="SMART" id="SM00647">
    <property type="entry name" value="IBR"/>
    <property type="match status" value="2"/>
</dbReference>
<gene>
    <name evidence="11" type="ORF">CRE_11009</name>
</gene>
<proteinExistence type="predicted"/>
<accession>E3M5Y6</accession>
<dbReference type="STRING" id="31234.E3M5Y6"/>
<dbReference type="InterPro" id="IPR044066">
    <property type="entry name" value="TRIAD_supradom"/>
</dbReference>
<evidence type="ECO:0000256" key="8">
    <source>
        <dbReference type="ARBA" id="ARBA00022833"/>
    </source>
</evidence>
<dbReference type="EC" id="2.3.2.31" evidence="2"/>
<dbReference type="GO" id="GO:0008270">
    <property type="term" value="F:zinc ion binding"/>
    <property type="evidence" value="ECO:0007669"/>
    <property type="project" value="UniProtKB-KW"/>
</dbReference>
<keyword evidence="6" id="KW-0863">Zinc-finger</keyword>
<dbReference type="eggNOG" id="KOG1815">
    <property type="taxonomic scope" value="Eukaryota"/>
</dbReference>
<evidence type="ECO:0000313" key="11">
    <source>
        <dbReference type="EMBL" id="EFO92148.1"/>
    </source>
</evidence>
<evidence type="ECO:0000256" key="3">
    <source>
        <dbReference type="ARBA" id="ARBA00022679"/>
    </source>
</evidence>
<evidence type="ECO:0000256" key="6">
    <source>
        <dbReference type="ARBA" id="ARBA00022771"/>
    </source>
</evidence>
<keyword evidence="4" id="KW-0479">Metal-binding</keyword>
<keyword evidence="3" id="KW-0808">Transferase</keyword>
<feature type="domain" description="RING-type" evidence="10">
    <location>
        <begin position="85"/>
        <end position="286"/>
    </location>
</feature>
<evidence type="ECO:0000256" key="5">
    <source>
        <dbReference type="ARBA" id="ARBA00022737"/>
    </source>
</evidence>
<organism evidence="12">
    <name type="scientific">Caenorhabditis remanei</name>
    <name type="common">Caenorhabditis vulgaris</name>
    <dbReference type="NCBI Taxonomy" id="31234"/>
    <lineage>
        <taxon>Eukaryota</taxon>
        <taxon>Metazoa</taxon>
        <taxon>Ecdysozoa</taxon>
        <taxon>Nematoda</taxon>
        <taxon>Chromadorea</taxon>
        <taxon>Rhabditida</taxon>
        <taxon>Rhabditina</taxon>
        <taxon>Rhabditomorpha</taxon>
        <taxon>Rhabditoidea</taxon>
        <taxon>Rhabditidae</taxon>
        <taxon>Peloderinae</taxon>
        <taxon>Caenorhabditis</taxon>
    </lineage>
</organism>
<evidence type="ECO:0000256" key="1">
    <source>
        <dbReference type="ARBA" id="ARBA00001798"/>
    </source>
</evidence>
<name>E3M5Y6_CAERE</name>
<dbReference type="Proteomes" id="UP000008281">
    <property type="component" value="Unassembled WGS sequence"/>
</dbReference>
<feature type="compositionally biased region" description="Acidic residues" evidence="9">
    <location>
        <begin position="12"/>
        <end position="26"/>
    </location>
</feature>
<keyword evidence="8" id="KW-0862">Zinc</keyword>
<dbReference type="GO" id="GO:0016567">
    <property type="term" value="P:protein ubiquitination"/>
    <property type="evidence" value="ECO:0007669"/>
    <property type="project" value="InterPro"/>
</dbReference>
<evidence type="ECO:0000256" key="2">
    <source>
        <dbReference type="ARBA" id="ARBA00012251"/>
    </source>
</evidence>
<evidence type="ECO:0000256" key="9">
    <source>
        <dbReference type="SAM" id="MobiDB-lite"/>
    </source>
</evidence>
<feature type="region of interest" description="Disordered" evidence="9">
    <location>
        <begin position="1"/>
        <end position="26"/>
    </location>
</feature>
<dbReference type="Gene3D" id="1.20.120.1750">
    <property type="match status" value="1"/>
</dbReference>
<keyword evidence="7" id="KW-0833">Ubl conjugation pathway</keyword>
<dbReference type="PROSITE" id="PS51873">
    <property type="entry name" value="TRIAD"/>
    <property type="match status" value="1"/>
</dbReference>
<dbReference type="HOGENOM" id="CLU_702561_0_0_1"/>